<dbReference type="OrthoDB" id="9975421at2759"/>
<dbReference type="AlphaFoldDB" id="A0A6P4I953"/>
<dbReference type="RefSeq" id="XP_017020409.1">
    <property type="nucleotide sequence ID" value="XM_017164920.3"/>
</dbReference>
<dbReference type="Proteomes" id="UP001652661">
    <property type="component" value="Chromosome 3R"/>
</dbReference>
<protein>
    <submittedName>
        <fullName evidence="3">Protein FAM136A</fullName>
    </submittedName>
</protein>
<dbReference type="GO" id="GO:0005737">
    <property type="term" value="C:cytoplasm"/>
    <property type="evidence" value="ECO:0007669"/>
    <property type="project" value="TreeGrafter"/>
</dbReference>
<proteinExistence type="inferred from homology"/>
<dbReference type="GeneID" id="108073356"/>
<reference evidence="3" key="1">
    <citation type="submission" date="2025-08" db="UniProtKB">
        <authorList>
            <consortium name="RefSeq"/>
        </authorList>
    </citation>
    <scope>IDENTIFICATION</scope>
    <source>
        <strain evidence="3">14028-0561.14</strain>
        <tissue evidence="3">Whole fly</tissue>
    </source>
</reference>
<dbReference type="PANTHER" id="PTHR21096">
    <property type="entry name" value="PROTEIN FAM136A"/>
    <property type="match status" value="1"/>
</dbReference>
<comment type="similarity">
    <text evidence="1">Belongs to the FAM136 family.</text>
</comment>
<accession>A0A6P4I953</accession>
<dbReference type="Pfam" id="PF05811">
    <property type="entry name" value="DUF842"/>
    <property type="match status" value="1"/>
</dbReference>
<evidence type="ECO:0000256" key="1">
    <source>
        <dbReference type="ARBA" id="ARBA00009952"/>
    </source>
</evidence>
<sequence length="132" mass="15130">MTDDNPSLEEQRERIDNAMLNAMDDLDRDYLRGLQIEMHACATACCSDPDASADTVQRCVDRCQLPLTRARCYVQQELSEFENRLEGCMRQCRLCGDEEVHLERCSIDCVDSHVAQLPEMLRTMRATLEKGL</sequence>
<evidence type="ECO:0000313" key="3">
    <source>
        <dbReference type="RefSeq" id="XP_017020409.1"/>
    </source>
</evidence>
<gene>
    <name evidence="3" type="primary">LOC108073356</name>
</gene>
<name>A0A6P4I953_DROKI</name>
<dbReference type="InterPro" id="IPR008560">
    <property type="entry name" value="DUF842_euk"/>
</dbReference>
<evidence type="ECO:0000313" key="2">
    <source>
        <dbReference type="Proteomes" id="UP001652661"/>
    </source>
</evidence>
<keyword evidence="2" id="KW-1185">Reference proteome</keyword>
<organism evidence="2 3">
    <name type="scientific">Drosophila kikkawai</name>
    <name type="common">Fruit fly</name>
    <dbReference type="NCBI Taxonomy" id="30033"/>
    <lineage>
        <taxon>Eukaryota</taxon>
        <taxon>Metazoa</taxon>
        <taxon>Ecdysozoa</taxon>
        <taxon>Arthropoda</taxon>
        <taxon>Hexapoda</taxon>
        <taxon>Insecta</taxon>
        <taxon>Pterygota</taxon>
        <taxon>Neoptera</taxon>
        <taxon>Endopterygota</taxon>
        <taxon>Diptera</taxon>
        <taxon>Brachycera</taxon>
        <taxon>Muscomorpha</taxon>
        <taxon>Ephydroidea</taxon>
        <taxon>Drosophilidae</taxon>
        <taxon>Drosophila</taxon>
        <taxon>Sophophora</taxon>
    </lineage>
</organism>
<dbReference type="PANTHER" id="PTHR21096:SF0">
    <property type="entry name" value="PROTEIN FAM136A"/>
    <property type="match status" value="1"/>
</dbReference>
<dbReference type="OMA" id="CVDRCQI"/>